<dbReference type="SMART" id="SM00671">
    <property type="entry name" value="SEL1"/>
    <property type="match status" value="2"/>
</dbReference>
<reference evidence="3 4" key="1">
    <citation type="submission" date="2017-08" db="EMBL/GenBank/DDBJ databases">
        <title>WGS of Clinical strains of the CDC Group NO-1 linked to zoonotic infections in humans.</title>
        <authorList>
            <person name="Bernier A.-M."/>
            <person name="Bernard K."/>
        </authorList>
    </citation>
    <scope>NUCLEOTIDE SEQUENCE [LARGE SCALE GENOMIC DNA]</scope>
    <source>
        <strain evidence="3 4">NML00-0135</strain>
    </source>
</reference>
<feature type="region of interest" description="Disordered" evidence="1">
    <location>
        <begin position="1"/>
        <end position="24"/>
    </location>
</feature>
<dbReference type="RefSeq" id="WP_095539739.1">
    <property type="nucleotide sequence ID" value="NZ_NSJB01000004.1"/>
</dbReference>
<keyword evidence="4" id="KW-1185">Reference proteome</keyword>
<evidence type="ECO:0000313" key="4">
    <source>
        <dbReference type="Proteomes" id="UP000218054"/>
    </source>
</evidence>
<evidence type="ECO:0000313" key="3">
    <source>
        <dbReference type="EMBL" id="PAT37043.1"/>
    </source>
</evidence>
<dbReference type="InterPro" id="IPR011990">
    <property type="entry name" value="TPR-like_helical_dom_sf"/>
</dbReference>
<dbReference type="Pfam" id="PF08238">
    <property type="entry name" value="Sel1"/>
    <property type="match status" value="2"/>
</dbReference>
<sequence length="291" mass="30749">MSQWQINNHQTTPTPPRPQPQPKRLRRGLALAAACMGAATWCWAQPQLEAPPPTTTQAAAHSNAARYVQACQEALDKGQPGLGCSGALFHNELRELQAQALQSQNPVLMALVGDAYRNERSPMADIGQAYRWYLMAAVRGDPAAMERLSRMYHKGQGVPQDSVKALGYARLTQQFAAAQGQRSGRDVARLIQSLGSQMAAEELALSERFAQEMGAAIASGKPPGRGAAAVHASPMPGAAAMQAHPVDRAAPMPAEVSIPGLRQGSIVTAPPPPPQPDPATPAQPGQESSAP</sequence>
<accession>A0A2A2AH08</accession>
<evidence type="ECO:0000256" key="1">
    <source>
        <dbReference type="SAM" id="MobiDB-lite"/>
    </source>
</evidence>
<feature type="chain" id="PRO_5012245816" description="Sel1 repeat family protein" evidence="2">
    <location>
        <begin position="45"/>
        <end position="291"/>
    </location>
</feature>
<keyword evidence="2" id="KW-0732">Signal</keyword>
<dbReference type="SUPFAM" id="SSF81901">
    <property type="entry name" value="HCP-like"/>
    <property type="match status" value="1"/>
</dbReference>
<dbReference type="AlphaFoldDB" id="A0A2A2AH08"/>
<feature type="region of interest" description="Disordered" evidence="1">
    <location>
        <begin position="238"/>
        <end position="291"/>
    </location>
</feature>
<feature type="compositionally biased region" description="Pro residues" evidence="1">
    <location>
        <begin position="269"/>
        <end position="281"/>
    </location>
</feature>
<evidence type="ECO:0008006" key="5">
    <source>
        <dbReference type="Google" id="ProtNLM"/>
    </source>
</evidence>
<dbReference type="InterPro" id="IPR006597">
    <property type="entry name" value="Sel1-like"/>
</dbReference>
<gene>
    <name evidence="3" type="ORF">CK625_07730</name>
</gene>
<evidence type="ECO:0000256" key="2">
    <source>
        <dbReference type="SAM" id="SignalP"/>
    </source>
</evidence>
<comment type="caution">
    <text evidence="3">The sequence shown here is derived from an EMBL/GenBank/DDBJ whole genome shotgun (WGS) entry which is preliminary data.</text>
</comment>
<dbReference type="Proteomes" id="UP000218054">
    <property type="component" value="Unassembled WGS sequence"/>
</dbReference>
<organism evidence="3 4">
    <name type="scientific">Vandammella animalimorsus</name>
    <dbReference type="NCBI Taxonomy" id="2029117"/>
    <lineage>
        <taxon>Bacteria</taxon>
        <taxon>Pseudomonadati</taxon>
        <taxon>Pseudomonadota</taxon>
        <taxon>Betaproteobacteria</taxon>
        <taxon>Burkholderiales</taxon>
        <taxon>Comamonadaceae</taxon>
        <taxon>Vandammella</taxon>
    </lineage>
</organism>
<dbReference type="EMBL" id="NSJB01000004">
    <property type="protein sequence ID" value="PAT37043.1"/>
    <property type="molecule type" value="Genomic_DNA"/>
</dbReference>
<name>A0A2A2AH08_9BURK</name>
<feature type="signal peptide" evidence="2">
    <location>
        <begin position="1"/>
        <end position="44"/>
    </location>
</feature>
<protein>
    <recommendedName>
        <fullName evidence="5">Sel1 repeat family protein</fullName>
    </recommendedName>
</protein>
<dbReference type="Gene3D" id="1.25.40.10">
    <property type="entry name" value="Tetratricopeptide repeat domain"/>
    <property type="match status" value="1"/>
</dbReference>
<proteinExistence type="predicted"/>